<evidence type="ECO:0000313" key="2">
    <source>
        <dbReference type="EMBL" id="MCP2371469.1"/>
    </source>
</evidence>
<dbReference type="AlphaFoldDB" id="A0A9X2KCB6"/>
<dbReference type="PANTHER" id="PTHR43252:SF2">
    <property type="entry name" value="TRANSCRIPTION REGULATOR, PADR-LIKE FAMILY"/>
    <property type="match status" value="1"/>
</dbReference>
<proteinExistence type="predicted"/>
<protein>
    <submittedName>
        <fullName evidence="2">DNA-binding PadR family transcriptional regulator</fullName>
    </submittedName>
</protein>
<sequence length="211" mass="22742">MTREHFTEADLRAARRHARMSRYTSGEARFHHAPEFGHPHRGPGAWGDPFVGGPGFGPGFGGRGGRRRSKGDVRAAILSLLAEAPANGYAIIKAVAEKTEGAWRPSPGSVYPTLQQLVDEDLIVAVGEGRKTEFELTDEGRAYVAEHEEELAGAWAALPKPSESATELFQAIGKLMGVAGQFRHGATDEQRAAAAAKIDETRKALYLILAE</sequence>
<dbReference type="GO" id="GO:0003677">
    <property type="term" value="F:DNA binding"/>
    <property type="evidence" value="ECO:0007669"/>
    <property type="project" value="UniProtKB-KW"/>
</dbReference>
<dbReference type="Gene3D" id="1.10.10.10">
    <property type="entry name" value="Winged helix-like DNA-binding domain superfamily/Winged helix DNA-binding domain"/>
    <property type="match status" value="1"/>
</dbReference>
<dbReference type="PANTHER" id="PTHR43252">
    <property type="entry name" value="TRANSCRIPTIONAL REGULATOR YQJI"/>
    <property type="match status" value="1"/>
</dbReference>
<dbReference type="SUPFAM" id="SSF46785">
    <property type="entry name" value="Winged helix' DNA-binding domain"/>
    <property type="match status" value="1"/>
</dbReference>
<dbReference type="InterPro" id="IPR036388">
    <property type="entry name" value="WH-like_DNA-bd_sf"/>
</dbReference>
<accession>A0A9X2KCB6</accession>
<evidence type="ECO:0000313" key="3">
    <source>
        <dbReference type="Proteomes" id="UP001139722"/>
    </source>
</evidence>
<dbReference type="InterPro" id="IPR005149">
    <property type="entry name" value="Tscrpt_reg_PadR_N"/>
</dbReference>
<dbReference type="Pfam" id="PF03551">
    <property type="entry name" value="PadR"/>
    <property type="match status" value="1"/>
</dbReference>
<keyword evidence="2" id="KW-0238">DNA-binding</keyword>
<evidence type="ECO:0000259" key="1">
    <source>
        <dbReference type="Pfam" id="PF03551"/>
    </source>
</evidence>
<comment type="caution">
    <text evidence="2">The sequence shown here is derived from an EMBL/GenBank/DDBJ whole genome shotgun (WGS) entry which is preliminary data.</text>
</comment>
<keyword evidence="3" id="KW-1185">Reference proteome</keyword>
<feature type="domain" description="Transcription regulator PadR N-terminal" evidence="1">
    <location>
        <begin position="77"/>
        <end position="145"/>
    </location>
</feature>
<organism evidence="2 3">
    <name type="scientific">Agromyces terreus</name>
    <dbReference type="NCBI Taxonomy" id="424795"/>
    <lineage>
        <taxon>Bacteria</taxon>
        <taxon>Bacillati</taxon>
        <taxon>Actinomycetota</taxon>
        <taxon>Actinomycetes</taxon>
        <taxon>Micrococcales</taxon>
        <taxon>Microbacteriaceae</taxon>
        <taxon>Agromyces</taxon>
    </lineage>
</organism>
<gene>
    <name evidence="2" type="ORF">BJ978_002145</name>
</gene>
<dbReference type="EMBL" id="JAMZDY010000001">
    <property type="protein sequence ID" value="MCP2371469.1"/>
    <property type="molecule type" value="Genomic_DNA"/>
</dbReference>
<dbReference type="InterPro" id="IPR036390">
    <property type="entry name" value="WH_DNA-bd_sf"/>
</dbReference>
<dbReference type="Proteomes" id="UP001139722">
    <property type="component" value="Unassembled WGS sequence"/>
</dbReference>
<reference evidence="2" key="1">
    <citation type="submission" date="2022-06" db="EMBL/GenBank/DDBJ databases">
        <title>Sequencing the genomes of 1000 actinobacteria strains.</title>
        <authorList>
            <person name="Klenk H.-P."/>
        </authorList>
    </citation>
    <scope>NUCLEOTIDE SEQUENCE</scope>
    <source>
        <strain evidence="2">DSM 22016</strain>
    </source>
</reference>
<name>A0A9X2KCB6_9MICO</name>